<dbReference type="CDD" id="cd00303">
    <property type="entry name" value="retropepsin_like"/>
    <property type="match status" value="1"/>
</dbReference>
<dbReference type="Gene3D" id="3.10.10.10">
    <property type="entry name" value="HIV Type 1 Reverse Transcriptase, subunit A, domain 1"/>
    <property type="match status" value="1"/>
</dbReference>
<dbReference type="InterPro" id="IPR021109">
    <property type="entry name" value="Peptidase_aspartic_dom_sf"/>
</dbReference>
<keyword evidence="1" id="KW-0862">Zinc</keyword>
<reference evidence="5" key="2">
    <citation type="submission" date="2025-08" db="UniProtKB">
        <authorList>
            <consortium name="RefSeq"/>
        </authorList>
    </citation>
    <scope>IDENTIFICATION</scope>
    <source>
        <tissue evidence="5">Whole plant</tissue>
    </source>
</reference>
<dbReference type="Proteomes" id="UP000515211">
    <property type="component" value="Chromosome 10"/>
</dbReference>
<keyword evidence="1" id="KW-0863">Zinc-finger</keyword>
<gene>
    <name evidence="5" type="primary">LOC107470031</name>
</gene>
<protein>
    <submittedName>
        <fullName evidence="5">Uncharacterized protein LOC107470031</fullName>
    </submittedName>
</protein>
<name>A0A9C6TJ70_ARADU</name>
<dbReference type="InterPro" id="IPR005162">
    <property type="entry name" value="Retrotrans_gag_dom"/>
</dbReference>
<feature type="region of interest" description="Disordered" evidence="2">
    <location>
        <begin position="49"/>
        <end position="70"/>
    </location>
</feature>
<dbReference type="Gene3D" id="2.40.70.10">
    <property type="entry name" value="Acid Proteases"/>
    <property type="match status" value="1"/>
</dbReference>
<dbReference type="PANTHER" id="PTHR15503:SF42">
    <property type="entry name" value="ZINC FINGER, CCHC-TYPE, RETROTRANSPOSON GAG DOMAIN, ASPARTIC PEPTIDASE DOMAIN PROTEIN-RELATED"/>
    <property type="match status" value="1"/>
</dbReference>
<feature type="region of interest" description="Disordered" evidence="2">
    <location>
        <begin position="103"/>
        <end position="124"/>
    </location>
</feature>
<dbReference type="AlphaFoldDB" id="A0A9C6TJ70"/>
<dbReference type="InterPro" id="IPR043502">
    <property type="entry name" value="DNA/RNA_pol_sf"/>
</dbReference>
<dbReference type="SUPFAM" id="SSF57756">
    <property type="entry name" value="Retrovirus zinc finger-like domains"/>
    <property type="match status" value="1"/>
</dbReference>
<dbReference type="InterPro" id="IPR036875">
    <property type="entry name" value="Znf_CCHC_sf"/>
</dbReference>
<dbReference type="PROSITE" id="PS50158">
    <property type="entry name" value="ZF_CCHC"/>
    <property type="match status" value="1"/>
</dbReference>
<feature type="compositionally biased region" description="Low complexity" evidence="2">
    <location>
        <begin position="105"/>
        <end position="124"/>
    </location>
</feature>
<accession>A0A9C6TJ70</accession>
<dbReference type="GO" id="GO:0003676">
    <property type="term" value="F:nucleic acid binding"/>
    <property type="evidence" value="ECO:0007669"/>
    <property type="project" value="InterPro"/>
</dbReference>
<dbReference type="PANTHER" id="PTHR15503">
    <property type="entry name" value="LDOC1 RELATED"/>
    <property type="match status" value="1"/>
</dbReference>
<dbReference type="RefSeq" id="XP_052111579.1">
    <property type="nucleotide sequence ID" value="XM_052255619.1"/>
</dbReference>
<proteinExistence type="predicted"/>
<keyword evidence="1" id="KW-0479">Metal-binding</keyword>
<evidence type="ECO:0000313" key="5">
    <source>
        <dbReference type="RefSeq" id="XP_052111579.1"/>
    </source>
</evidence>
<dbReference type="SUPFAM" id="SSF56672">
    <property type="entry name" value="DNA/RNA polymerases"/>
    <property type="match status" value="1"/>
</dbReference>
<dbReference type="KEGG" id="adu:107470031"/>
<reference evidence="4" key="1">
    <citation type="journal article" date="2016" name="Nat. Genet.">
        <title>The genome sequences of Arachis duranensis and Arachis ipaensis, the diploid ancestors of cultivated peanut.</title>
        <authorList>
            <person name="Bertioli D.J."/>
            <person name="Cannon S.B."/>
            <person name="Froenicke L."/>
            <person name="Huang G."/>
            <person name="Farmer A.D."/>
            <person name="Cannon E.K."/>
            <person name="Liu X."/>
            <person name="Gao D."/>
            <person name="Clevenger J."/>
            <person name="Dash S."/>
            <person name="Ren L."/>
            <person name="Moretzsohn M.C."/>
            <person name="Shirasawa K."/>
            <person name="Huang W."/>
            <person name="Vidigal B."/>
            <person name="Abernathy B."/>
            <person name="Chu Y."/>
            <person name="Niederhuth C.E."/>
            <person name="Umale P."/>
            <person name="Araujo A.C."/>
            <person name="Kozik A."/>
            <person name="Kim K.D."/>
            <person name="Burow M.D."/>
            <person name="Varshney R.K."/>
            <person name="Wang X."/>
            <person name="Zhang X."/>
            <person name="Barkley N."/>
            <person name="Guimaraes P.M."/>
            <person name="Isobe S."/>
            <person name="Guo B."/>
            <person name="Liao B."/>
            <person name="Stalker H.T."/>
            <person name="Schmitz R.J."/>
            <person name="Scheffler B.E."/>
            <person name="Leal-Bertioli S.C."/>
            <person name="Xun X."/>
            <person name="Jackson S.A."/>
            <person name="Michelmore R."/>
            <person name="Ozias-Akins P."/>
        </authorList>
    </citation>
    <scope>NUCLEOTIDE SEQUENCE [LARGE SCALE GENOMIC DNA]</scope>
    <source>
        <strain evidence="4">cv. V14167</strain>
    </source>
</reference>
<dbReference type="GO" id="GO:0008270">
    <property type="term" value="F:zinc ion binding"/>
    <property type="evidence" value="ECO:0007669"/>
    <property type="project" value="UniProtKB-KW"/>
</dbReference>
<evidence type="ECO:0000256" key="1">
    <source>
        <dbReference type="PROSITE-ProRule" id="PRU00047"/>
    </source>
</evidence>
<evidence type="ECO:0000259" key="3">
    <source>
        <dbReference type="PROSITE" id="PS50158"/>
    </source>
</evidence>
<dbReference type="InterPro" id="IPR032567">
    <property type="entry name" value="RTL1-rel"/>
</dbReference>
<dbReference type="InterPro" id="IPR001878">
    <property type="entry name" value="Znf_CCHC"/>
</dbReference>
<feature type="compositionally biased region" description="Basic and acidic residues" evidence="2">
    <location>
        <begin position="53"/>
        <end position="70"/>
    </location>
</feature>
<organism evidence="4 5">
    <name type="scientific">Arachis duranensis</name>
    <name type="common">Wild peanut</name>
    <dbReference type="NCBI Taxonomy" id="130453"/>
    <lineage>
        <taxon>Eukaryota</taxon>
        <taxon>Viridiplantae</taxon>
        <taxon>Streptophyta</taxon>
        <taxon>Embryophyta</taxon>
        <taxon>Tracheophyta</taxon>
        <taxon>Spermatophyta</taxon>
        <taxon>Magnoliopsida</taxon>
        <taxon>eudicotyledons</taxon>
        <taxon>Gunneridae</taxon>
        <taxon>Pentapetalae</taxon>
        <taxon>rosids</taxon>
        <taxon>fabids</taxon>
        <taxon>Fabales</taxon>
        <taxon>Fabaceae</taxon>
        <taxon>Papilionoideae</taxon>
        <taxon>50 kb inversion clade</taxon>
        <taxon>dalbergioids sensu lato</taxon>
        <taxon>Dalbergieae</taxon>
        <taxon>Pterocarpus clade</taxon>
        <taxon>Arachis</taxon>
    </lineage>
</organism>
<keyword evidence="4" id="KW-1185">Reference proteome</keyword>
<evidence type="ECO:0000313" key="4">
    <source>
        <dbReference type="Proteomes" id="UP000515211"/>
    </source>
</evidence>
<dbReference type="SUPFAM" id="SSF50630">
    <property type="entry name" value="Acid proteases"/>
    <property type="match status" value="1"/>
</dbReference>
<dbReference type="Pfam" id="PF08284">
    <property type="entry name" value="RVP_2"/>
    <property type="match status" value="1"/>
</dbReference>
<sequence>MKVVVLEGISGGIRVILHMVHTVHKVVDMVDTDWDHMEVFGGLRHTGTLMSTRGRDRAHSRENRNEQPADNHAEFMVAMTNLANTMEANAVTTLQAMQRLGQPVGNENENGEGNANDNAEGNSDNTGVALMTLTIFLKTDFYKKYFPESAREAKEMELMQLKQGSLLVADYTSKFEELYRFSRVCRVAPKTYESWKCIKYQRGLKDNIMTVVTPIEICTFSDSVNKPRVVEEYAKTVAASKDTHGGNTCGCFNCGLPGHITKDCARGKNPNAGQSQYQGRVFAVNAKDASKADPLMRGICLISDKTLIALYDTGASYSFILFDKVEELGLKVPELAFELHVHTPHQTVMTRSGCRQVGFKLEGRDFMHDLICLPMVGLEIILEFDWLSKNRILLDCFEWSIQFMPEGENGGVVAEGYYLNSVMVHCNAKKCQGYILMTANASGDALNLDQIPIVRDFPEVFPKDIPEFPPQRKIEFAIELVPGTGPLTTAPYRMALIELDELKTQLKELLNKRFIRPSVSPWGVPVLLVKKKDGGM</sequence>
<evidence type="ECO:0000256" key="2">
    <source>
        <dbReference type="SAM" id="MobiDB-lite"/>
    </source>
</evidence>
<dbReference type="Pfam" id="PF03732">
    <property type="entry name" value="Retrotrans_gag"/>
    <property type="match status" value="1"/>
</dbReference>
<dbReference type="SMART" id="SM00343">
    <property type="entry name" value="ZnF_C2HC"/>
    <property type="match status" value="1"/>
</dbReference>
<dbReference type="GeneID" id="107470031"/>
<feature type="domain" description="CCHC-type" evidence="3">
    <location>
        <begin position="251"/>
        <end position="264"/>
    </location>
</feature>